<evidence type="ECO:0000256" key="1">
    <source>
        <dbReference type="SAM" id="Phobius"/>
    </source>
</evidence>
<dbReference type="InParanoid" id="A0A0H2RK52"/>
<evidence type="ECO:0000313" key="3">
    <source>
        <dbReference type="Proteomes" id="UP000053477"/>
    </source>
</evidence>
<keyword evidence="1" id="KW-0472">Membrane</keyword>
<name>A0A0H2RK52_9AGAM</name>
<dbReference type="AlphaFoldDB" id="A0A0H2RK52"/>
<keyword evidence="1" id="KW-1133">Transmembrane helix</keyword>
<dbReference type="EMBL" id="KQ086352">
    <property type="protein sequence ID" value="KLO05161.1"/>
    <property type="molecule type" value="Genomic_DNA"/>
</dbReference>
<reference evidence="2 3" key="1">
    <citation type="submission" date="2015-04" db="EMBL/GenBank/DDBJ databases">
        <title>Complete genome sequence of Schizopora paradoxa KUC8140, a cosmopolitan wood degrader in East Asia.</title>
        <authorList>
            <consortium name="DOE Joint Genome Institute"/>
            <person name="Min B."/>
            <person name="Park H."/>
            <person name="Jang Y."/>
            <person name="Kim J.-J."/>
            <person name="Kim K.H."/>
            <person name="Pangilinan J."/>
            <person name="Lipzen A."/>
            <person name="Riley R."/>
            <person name="Grigoriev I.V."/>
            <person name="Spatafora J.W."/>
            <person name="Choi I.-G."/>
        </authorList>
    </citation>
    <scope>NUCLEOTIDE SEQUENCE [LARGE SCALE GENOMIC DNA]</scope>
    <source>
        <strain evidence="2 3">KUC8140</strain>
    </source>
</reference>
<organism evidence="2 3">
    <name type="scientific">Schizopora paradoxa</name>
    <dbReference type="NCBI Taxonomy" id="27342"/>
    <lineage>
        <taxon>Eukaryota</taxon>
        <taxon>Fungi</taxon>
        <taxon>Dikarya</taxon>
        <taxon>Basidiomycota</taxon>
        <taxon>Agaricomycotina</taxon>
        <taxon>Agaricomycetes</taxon>
        <taxon>Hymenochaetales</taxon>
        <taxon>Schizoporaceae</taxon>
        <taxon>Schizopora</taxon>
    </lineage>
</organism>
<keyword evidence="1" id="KW-0812">Transmembrane</keyword>
<accession>A0A0H2RK52</accession>
<proteinExistence type="predicted"/>
<feature type="transmembrane region" description="Helical" evidence="1">
    <location>
        <begin position="20"/>
        <end position="40"/>
    </location>
</feature>
<dbReference type="Proteomes" id="UP000053477">
    <property type="component" value="Unassembled WGS sequence"/>
</dbReference>
<gene>
    <name evidence="2" type="ORF">SCHPADRAFT_735122</name>
</gene>
<evidence type="ECO:0000313" key="2">
    <source>
        <dbReference type="EMBL" id="KLO05161.1"/>
    </source>
</evidence>
<sequence length="70" mass="8071">MVKRMLLLYGMKDMHITRHLCNTISSAHTVFLLFFCVTSLPRESKTQMYEESCTSWLSRTGLNLLLSAIT</sequence>
<protein>
    <submittedName>
        <fullName evidence="2">Uncharacterized protein</fullName>
    </submittedName>
</protein>
<keyword evidence="3" id="KW-1185">Reference proteome</keyword>